<protein>
    <recommendedName>
        <fullName evidence="3">Transposase Tc1-like domain-containing protein</fullName>
    </recommendedName>
</protein>
<dbReference type="Proteomes" id="UP001286313">
    <property type="component" value="Unassembled WGS sequence"/>
</dbReference>
<dbReference type="AlphaFoldDB" id="A0AAE1KKI5"/>
<sequence>MLLQDVSVRTIQENIHTRLKFRKKRAQRKPFVSEVQRKNRLAFAHKYSSWTTNEWKRVLWNGESSFKVGDTKQEGVVPEIARSQSTPPSQSNILLFSLCGVHSHMGSG</sequence>
<proteinExistence type="predicted"/>
<keyword evidence="2" id="KW-1185">Reference proteome</keyword>
<organism evidence="1 2">
    <name type="scientific">Petrolisthes cinctipes</name>
    <name type="common">Flat porcelain crab</name>
    <dbReference type="NCBI Taxonomy" id="88211"/>
    <lineage>
        <taxon>Eukaryota</taxon>
        <taxon>Metazoa</taxon>
        <taxon>Ecdysozoa</taxon>
        <taxon>Arthropoda</taxon>
        <taxon>Crustacea</taxon>
        <taxon>Multicrustacea</taxon>
        <taxon>Malacostraca</taxon>
        <taxon>Eumalacostraca</taxon>
        <taxon>Eucarida</taxon>
        <taxon>Decapoda</taxon>
        <taxon>Pleocyemata</taxon>
        <taxon>Anomura</taxon>
        <taxon>Galatheoidea</taxon>
        <taxon>Porcellanidae</taxon>
        <taxon>Petrolisthes</taxon>
    </lineage>
</organism>
<dbReference type="Gene3D" id="3.30.420.10">
    <property type="entry name" value="Ribonuclease H-like superfamily/Ribonuclease H"/>
    <property type="match status" value="1"/>
</dbReference>
<dbReference type="EMBL" id="JAWQEG010002150">
    <property type="protein sequence ID" value="KAK3874015.1"/>
    <property type="molecule type" value="Genomic_DNA"/>
</dbReference>
<evidence type="ECO:0000313" key="2">
    <source>
        <dbReference type="Proteomes" id="UP001286313"/>
    </source>
</evidence>
<gene>
    <name evidence="1" type="ORF">Pcinc_021033</name>
</gene>
<reference evidence="1" key="1">
    <citation type="submission" date="2023-10" db="EMBL/GenBank/DDBJ databases">
        <title>Genome assemblies of two species of porcelain crab, Petrolisthes cinctipes and Petrolisthes manimaculis (Anomura: Porcellanidae).</title>
        <authorList>
            <person name="Angst P."/>
        </authorList>
    </citation>
    <scope>NUCLEOTIDE SEQUENCE</scope>
    <source>
        <strain evidence="1">PB745_01</strain>
        <tissue evidence="1">Gill</tissue>
    </source>
</reference>
<evidence type="ECO:0008006" key="3">
    <source>
        <dbReference type="Google" id="ProtNLM"/>
    </source>
</evidence>
<dbReference type="InterPro" id="IPR036397">
    <property type="entry name" value="RNaseH_sf"/>
</dbReference>
<accession>A0AAE1KKI5</accession>
<evidence type="ECO:0000313" key="1">
    <source>
        <dbReference type="EMBL" id="KAK3874015.1"/>
    </source>
</evidence>
<name>A0AAE1KKI5_PETCI</name>
<dbReference type="GO" id="GO:0003676">
    <property type="term" value="F:nucleic acid binding"/>
    <property type="evidence" value="ECO:0007669"/>
    <property type="project" value="InterPro"/>
</dbReference>
<comment type="caution">
    <text evidence="1">The sequence shown here is derived from an EMBL/GenBank/DDBJ whole genome shotgun (WGS) entry which is preliminary data.</text>
</comment>